<feature type="domain" description="A to I editase" evidence="1">
    <location>
        <begin position="69"/>
        <end position="413"/>
    </location>
</feature>
<dbReference type="Proteomes" id="UP000562929">
    <property type="component" value="Unassembled WGS sequence"/>
</dbReference>
<dbReference type="GO" id="GO:0043829">
    <property type="term" value="F:tRNA-specific adenosine-37 deaminase activity"/>
    <property type="evidence" value="ECO:0007669"/>
    <property type="project" value="TreeGrafter"/>
</dbReference>
<dbReference type="PANTHER" id="PTHR47803:SF1">
    <property type="entry name" value="TRNA-SPECIFIC ADENOSINE DEAMINASE 1"/>
    <property type="match status" value="1"/>
</dbReference>
<dbReference type="AlphaFoldDB" id="A0A8H4Q397"/>
<reference evidence="2 3" key="1">
    <citation type="journal article" date="2020" name="G3 (Bethesda)">
        <title>Genetic Underpinnings of Host Manipulation by Ophiocordyceps as Revealed by Comparative Transcriptomics.</title>
        <authorList>
            <person name="Will I."/>
            <person name="Das B."/>
            <person name="Trinh T."/>
            <person name="Brachmann A."/>
            <person name="Ohm R.A."/>
            <person name="de Bekker C."/>
        </authorList>
    </citation>
    <scope>NUCLEOTIDE SEQUENCE [LARGE SCALE GENOMIC DNA]</scope>
    <source>
        <strain evidence="2 3">EC05</strain>
    </source>
</reference>
<sequence>MIISPPKSRENPLTRIPISRANKISQAVIDQFTRLPPKRKPTVRDNGQYEWIPLSGIVAEHDDTFTCLALATGMKCLAADRLATAAGNVLHDWHAEVLAIRTFNRFLLDECLSLSRDGASASNIIVFASGTSPPFRIRPDVKLHMYSSEAPCGDASMEIVIAAQHDATPWTDPPPTTDSPLPGRGHFSHLGIVRRKPSRADAPPTTSKSCSDKLALKQCTSLLCALTSLFVDPSDAYLETLVLPASQFHPAACERAFSSTGRMASVSAAFWSDGYVFRPFIVEMTTETFCFSREVRAAAASDLSAGLSIVPCNVAAAWSASSVDESIVAGILHGRKSTDPKCASRMSRQQMWAAAATVVDALRSTRQLHPPCKLGIYPSVDEPTYSHIKGSPLLATRSKVKADVRRTALSGWIANQVDSDFGRRTPV</sequence>
<keyword evidence="3" id="KW-1185">Reference proteome</keyword>
<dbReference type="GO" id="GO:0003723">
    <property type="term" value="F:RNA binding"/>
    <property type="evidence" value="ECO:0007669"/>
    <property type="project" value="InterPro"/>
</dbReference>
<dbReference type="PROSITE" id="PS50141">
    <property type="entry name" value="A_DEAMIN_EDITASE"/>
    <property type="match status" value="1"/>
</dbReference>
<evidence type="ECO:0000313" key="2">
    <source>
        <dbReference type="EMBL" id="KAF4583296.1"/>
    </source>
</evidence>
<proteinExistence type="predicted"/>
<dbReference type="EMBL" id="JAACLJ010000007">
    <property type="protein sequence ID" value="KAF4583296.1"/>
    <property type="molecule type" value="Genomic_DNA"/>
</dbReference>
<dbReference type="InterPro" id="IPR042935">
    <property type="entry name" value="Tad1"/>
</dbReference>
<dbReference type="GO" id="GO:0002100">
    <property type="term" value="P:tRNA wobble adenosine to inosine editing"/>
    <property type="evidence" value="ECO:0007669"/>
    <property type="project" value="InterPro"/>
</dbReference>
<organism evidence="2 3">
    <name type="scientific">Ophiocordyceps camponoti-floridani</name>
    <dbReference type="NCBI Taxonomy" id="2030778"/>
    <lineage>
        <taxon>Eukaryota</taxon>
        <taxon>Fungi</taxon>
        <taxon>Dikarya</taxon>
        <taxon>Ascomycota</taxon>
        <taxon>Pezizomycotina</taxon>
        <taxon>Sordariomycetes</taxon>
        <taxon>Hypocreomycetidae</taxon>
        <taxon>Hypocreales</taxon>
        <taxon>Ophiocordycipitaceae</taxon>
        <taxon>Ophiocordyceps</taxon>
    </lineage>
</organism>
<dbReference type="InterPro" id="IPR002466">
    <property type="entry name" value="A_deamin"/>
</dbReference>
<dbReference type="OrthoDB" id="10268011at2759"/>
<name>A0A8H4Q397_9HYPO</name>
<protein>
    <submittedName>
        <fullName evidence="2">tRNA-specific adenosine deaminase</fullName>
    </submittedName>
</protein>
<evidence type="ECO:0000313" key="3">
    <source>
        <dbReference type="Proteomes" id="UP000562929"/>
    </source>
</evidence>
<accession>A0A8H4Q397</accession>
<evidence type="ECO:0000259" key="1">
    <source>
        <dbReference type="PROSITE" id="PS50141"/>
    </source>
</evidence>
<dbReference type="PANTHER" id="PTHR47803">
    <property type="entry name" value="TRNA-SPECIFIC ADENOSINE DEAMINASE 1"/>
    <property type="match status" value="1"/>
</dbReference>
<dbReference type="SMART" id="SM00552">
    <property type="entry name" value="ADEAMc"/>
    <property type="match status" value="1"/>
</dbReference>
<comment type="caution">
    <text evidence="2">The sequence shown here is derived from an EMBL/GenBank/DDBJ whole genome shotgun (WGS) entry which is preliminary data.</text>
</comment>
<gene>
    <name evidence="2" type="ORF">GQ602_006440</name>
</gene>
<dbReference type="Pfam" id="PF02137">
    <property type="entry name" value="A_deamin"/>
    <property type="match status" value="1"/>
</dbReference>